<dbReference type="Pfam" id="PF07833">
    <property type="entry name" value="Cu_amine_oxidN1"/>
    <property type="match status" value="1"/>
</dbReference>
<evidence type="ECO:0000256" key="4">
    <source>
        <dbReference type="PROSITE-ProRule" id="PRU01100"/>
    </source>
</evidence>
<feature type="active site" description="Proton donor" evidence="4">
    <location>
        <position position="254"/>
    </location>
</feature>
<accession>A0A5R9G081</accession>
<gene>
    <name evidence="7" type="ORF">FE782_26480</name>
</gene>
<evidence type="ECO:0000256" key="2">
    <source>
        <dbReference type="ARBA" id="ARBA00022801"/>
    </source>
</evidence>
<dbReference type="InterPro" id="IPR036582">
    <property type="entry name" value="Mao_N_sf"/>
</dbReference>
<dbReference type="RefSeq" id="WP_138197379.1">
    <property type="nucleotide sequence ID" value="NZ_VCIW01000023.1"/>
</dbReference>
<feature type="signal peptide" evidence="5">
    <location>
        <begin position="1"/>
        <end position="27"/>
    </location>
</feature>
<dbReference type="GO" id="GO:0016985">
    <property type="term" value="F:mannan endo-1,4-beta-mannosidase activity"/>
    <property type="evidence" value="ECO:0007669"/>
    <property type="project" value="InterPro"/>
</dbReference>
<evidence type="ECO:0000256" key="1">
    <source>
        <dbReference type="ARBA" id="ARBA00007754"/>
    </source>
</evidence>
<comment type="similarity">
    <text evidence="1 4">Belongs to the glycosyl hydrolase 26 family.</text>
</comment>
<dbReference type="InterPro" id="IPR017853">
    <property type="entry name" value="GH"/>
</dbReference>
<organism evidence="7 8">
    <name type="scientific">Paenibacillus antri</name>
    <dbReference type="NCBI Taxonomy" id="2582848"/>
    <lineage>
        <taxon>Bacteria</taxon>
        <taxon>Bacillati</taxon>
        <taxon>Bacillota</taxon>
        <taxon>Bacilli</taxon>
        <taxon>Bacillales</taxon>
        <taxon>Paenibacillaceae</taxon>
        <taxon>Paenibacillus</taxon>
    </lineage>
</organism>
<dbReference type="Gene3D" id="3.30.457.10">
    <property type="entry name" value="Copper amine oxidase-like, N-terminal domain"/>
    <property type="match status" value="1"/>
</dbReference>
<feature type="chain" id="PRO_5024319061" description="GH26 domain-containing protein" evidence="5">
    <location>
        <begin position="28"/>
        <end position="647"/>
    </location>
</feature>
<dbReference type="GO" id="GO:0006080">
    <property type="term" value="P:substituted mannan metabolic process"/>
    <property type="evidence" value="ECO:0007669"/>
    <property type="project" value="InterPro"/>
</dbReference>
<dbReference type="Proteomes" id="UP000309676">
    <property type="component" value="Unassembled WGS sequence"/>
</dbReference>
<evidence type="ECO:0000256" key="3">
    <source>
        <dbReference type="ARBA" id="ARBA00023295"/>
    </source>
</evidence>
<evidence type="ECO:0000313" key="8">
    <source>
        <dbReference type="Proteomes" id="UP000309676"/>
    </source>
</evidence>
<dbReference type="PANTHER" id="PTHR40079">
    <property type="entry name" value="MANNAN ENDO-1,4-BETA-MANNOSIDASE E-RELATED"/>
    <property type="match status" value="1"/>
</dbReference>
<reference evidence="7 8" key="1">
    <citation type="submission" date="2019-05" db="EMBL/GenBank/DDBJ databases">
        <authorList>
            <person name="Narsing Rao M.P."/>
            <person name="Li W.J."/>
        </authorList>
    </citation>
    <scope>NUCLEOTIDE SEQUENCE [LARGE SCALE GENOMIC DNA]</scope>
    <source>
        <strain evidence="7 8">SYSU_K30003</strain>
    </source>
</reference>
<dbReference type="SUPFAM" id="SSF55383">
    <property type="entry name" value="Copper amine oxidase, domain N"/>
    <property type="match status" value="1"/>
</dbReference>
<sequence>MHFGKTIATALVAALLATGAAGPTASAVNIWGLNKQAVEAEAKGDYAAAIAKLNGMIPTLVADKDYTNAANIYRRIGQNYASLKQYDLAAAAWDNESANWSAAGKAAETAASKRRADYVRSVVRLFAAVEPQALADTYERGALFEPSVGAYLGAYAESDPKAHDTKHWKYFYTDKFPELTGRKHAAYMLYTTWGRSFDELSAHVEEAKEHGTALQIALQPMNGLAEVTDGAYIREYARAAGESGVPIFLRFANEMNGNWVPWSGDPAAYIEKFRLVADVFHEEAPDNVVMAWSPNDIPVDTITQYYPGDAYVDWIGVSLYSIYNPALDPLKAGVDRSNHLQKFEHIYDLYAKKKPLFISEGAISYIYPEEDRLVEAWAAYRTKEFYATLPMLYPGVKAVFWFDATKTEAAREKHFMLSANDALLNAYKQAIQHPFYLDTIGQESEKAYIDAAEAGLPPRVVELSAYVQTVEPMLGKVEYAFQGKTIGTATAAPWTIAHDFAPYRGQAITIEVKAYGADGKLATTQRVKATVGDALVTLKGKRLDFDAQPKIENGRMFVPIKQIADALQAKTVWNAAERSITLTDDAKKLSVTLALGSKSARKNGETVALEAAPFSANGRTYIPLSFVAEAFGLAKSWDDATGTAVFQ</sequence>
<evidence type="ECO:0000256" key="5">
    <source>
        <dbReference type="SAM" id="SignalP"/>
    </source>
</evidence>
<dbReference type="InterPro" id="IPR022790">
    <property type="entry name" value="GH26_dom"/>
</dbReference>
<dbReference type="InterPro" id="IPR012854">
    <property type="entry name" value="Cu_amine_oxidase-like_N"/>
</dbReference>
<name>A0A5R9G081_9BACL</name>
<feature type="active site" description="Nucleophile" evidence="4">
    <location>
        <position position="360"/>
    </location>
</feature>
<dbReference type="AlphaFoldDB" id="A0A5R9G081"/>
<keyword evidence="5" id="KW-0732">Signal</keyword>
<dbReference type="InterPro" id="IPR013783">
    <property type="entry name" value="Ig-like_fold"/>
</dbReference>
<proteinExistence type="inferred from homology"/>
<dbReference type="InterPro" id="IPR000805">
    <property type="entry name" value="Glyco_hydro_26"/>
</dbReference>
<keyword evidence="2 4" id="KW-0378">Hydrolase</keyword>
<dbReference type="PROSITE" id="PS51764">
    <property type="entry name" value="GH26"/>
    <property type="match status" value="1"/>
</dbReference>
<dbReference type="OrthoDB" id="9802773at2"/>
<dbReference type="PANTHER" id="PTHR40079:SF4">
    <property type="entry name" value="GH26 DOMAIN-CONTAINING PROTEIN-RELATED"/>
    <property type="match status" value="1"/>
</dbReference>
<keyword evidence="3 4" id="KW-0326">Glycosidase</keyword>
<comment type="caution">
    <text evidence="7">The sequence shown here is derived from an EMBL/GenBank/DDBJ whole genome shotgun (WGS) entry which is preliminary data.</text>
</comment>
<dbReference type="EMBL" id="VCIW01000023">
    <property type="protein sequence ID" value="TLS49181.1"/>
    <property type="molecule type" value="Genomic_DNA"/>
</dbReference>
<dbReference type="SUPFAM" id="SSF51445">
    <property type="entry name" value="(Trans)glycosidases"/>
    <property type="match status" value="1"/>
</dbReference>
<keyword evidence="8" id="KW-1185">Reference proteome</keyword>
<dbReference type="Gene3D" id="2.60.40.10">
    <property type="entry name" value="Immunoglobulins"/>
    <property type="match status" value="1"/>
</dbReference>
<dbReference type="Gene3D" id="3.20.20.80">
    <property type="entry name" value="Glycosidases"/>
    <property type="match status" value="1"/>
</dbReference>
<dbReference type="Pfam" id="PF02156">
    <property type="entry name" value="Glyco_hydro_26"/>
    <property type="match status" value="1"/>
</dbReference>
<evidence type="ECO:0000313" key="7">
    <source>
        <dbReference type="EMBL" id="TLS49181.1"/>
    </source>
</evidence>
<evidence type="ECO:0000259" key="6">
    <source>
        <dbReference type="PROSITE" id="PS51764"/>
    </source>
</evidence>
<protein>
    <recommendedName>
        <fullName evidence="6">GH26 domain-containing protein</fullName>
    </recommendedName>
</protein>
<feature type="domain" description="GH26" evidence="6">
    <location>
        <begin position="67"/>
        <end position="427"/>
    </location>
</feature>